<gene>
    <name evidence="3" type="ORF">FHS88_001651</name>
</gene>
<comment type="similarity">
    <text evidence="2">Belongs to the short-chain dehydrogenases/reductases (SDR) family.</text>
</comment>
<organism evidence="3 4">
    <name type="scientific">Neoroseomonas alkaliterrae</name>
    <dbReference type="NCBI Taxonomy" id="1452450"/>
    <lineage>
        <taxon>Bacteria</taxon>
        <taxon>Pseudomonadati</taxon>
        <taxon>Pseudomonadota</taxon>
        <taxon>Alphaproteobacteria</taxon>
        <taxon>Acetobacterales</taxon>
        <taxon>Acetobacteraceae</taxon>
        <taxon>Neoroseomonas</taxon>
    </lineage>
</organism>
<dbReference type="Proteomes" id="UP000562254">
    <property type="component" value="Unassembled WGS sequence"/>
</dbReference>
<sequence>MELTGAAALVTGAGSGLGAATAEALAAAGARVVALDLNAEGLAALAARCGAVPVVGDVAEQADVAGAIATAAGLGPLRIAVNCAGIAPAARVVGRSGAHDLALFEKTLRVNLTGTFNVLRLAAQRMQAEPPTAPDGERGVIVNTASIAAEDGQVGQCAYAASKAGVMGLTLPAARELAKSGIRVVTIAPGLFETPMLAGLPEPAQAAIRALPPFPARLGRPEEFAALVLAIAANPLLNGTTLRFDSALRLPP</sequence>
<dbReference type="PRINTS" id="PR00081">
    <property type="entry name" value="GDHRDH"/>
</dbReference>
<comment type="caution">
    <text evidence="3">The sequence shown here is derived from an EMBL/GenBank/DDBJ whole genome shotgun (WGS) entry which is preliminary data.</text>
</comment>
<dbReference type="Pfam" id="PF00106">
    <property type="entry name" value="adh_short"/>
    <property type="match status" value="1"/>
</dbReference>
<dbReference type="AlphaFoldDB" id="A0A840XNN9"/>
<proteinExistence type="inferred from homology"/>
<dbReference type="GO" id="GO:0016491">
    <property type="term" value="F:oxidoreductase activity"/>
    <property type="evidence" value="ECO:0007669"/>
    <property type="project" value="UniProtKB-KW"/>
</dbReference>
<dbReference type="PRINTS" id="PR00080">
    <property type="entry name" value="SDRFAMILY"/>
</dbReference>
<accession>A0A840XNN9</accession>
<evidence type="ECO:0000256" key="2">
    <source>
        <dbReference type="RuleBase" id="RU000363"/>
    </source>
</evidence>
<dbReference type="InterPro" id="IPR020904">
    <property type="entry name" value="Sc_DH/Rdtase_CS"/>
</dbReference>
<dbReference type="RefSeq" id="WP_184483390.1">
    <property type="nucleotide sequence ID" value="NZ_JACIJE010000003.1"/>
</dbReference>
<dbReference type="InterPro" id="IPR002347">
    <property type="entry name" value="SDR_fam"/>
</dbReference>
<reference evidence="3 4" key="1">
    <citation type="submission" date="2020-08" db="EMBL/GenBank/DDBJ databases">
        <title>Genomic Encyclopedia of Type Strains, Phase IV (KMG-IV): sequencing the most valuable type-strain genomes for metagenomic binning, comparative biology and taxonomic classification.</title>
        <authorList>
            <person name="Goeker M."/>
        </authorList>
    </citation>
    <scope>NUCLEOTIDE SEQUENCE [LARGE SCALE GENOMIC DNA]</scope>
    <source>
        <strain evidence="3 4">DSM 25895</strain>
    </source>
</reference>
<dbReference type="InterPro" id="IPR036291">
    <property type="entry name" value="NAD(P)-bd_dom_sf"/>
</dbReference>
<evidence type="ECO:0000313" key="3">
    <source>
        <dbReference type="EMBL" id="MBB5689526.1"/>
    </source>
</evidence>
<name>A0A840XNN9_9PROT</name>
<keyword evidence="4" id="KW-1185">Reference proteome</keyword>
<dbReference type="PANTHER" id="PTHR43658:SF8">
    <property type="entry name" value="17-BETA-HYDROXYSTEROID DEHYDROGENASE 14-RELATED"/>
    <property type="match status" value="1"/>
</dbReference>
<keyword evidence="1" id="KW-0560">Oxidoreductase</keyword>
<dbReference type="PROSITE" id="PS00061">
    <property type="entry name" value="ADH_SHORT"/>
    <property type="match status" value="1"/>
</dbReference>
<dbReference type="PANTHER" id="PTHR43658">
    <property type="entry name" value="SHORT-CHAIN DEHYDROGENASE/REDUCTASE"/>
    <property type="match status" value="1"/>
</dbReference>
<dbReference type="EMBL" id="JACIJE010000003">
    <property type="protein sequence ID" value="MBB5689526.1"/>
    <property type="molecule type" value="Genomic_DNA"/>
</dbReference>
<evidence type="ECO:0000256" key="1">
    <source>
        <dbReference type="ARBA" id="ARBA00023002"/>
    </source>
</evidence>
<dbReference type="Gene3D" id="3.40.50.720">
    <property type="entry name" value="NAD(P)-binding Rossmann-like Domain"/>
    <property type="match status" value="1"/>
</dbReference>
<evidence type="ECO:0000313" key="4">
    <source>
        <dbReference type="Proteomes" id="UP000562254"/>
    </source>
</evidence>
<dbReference type="SUPFAM" id="SSF51735">
    <property type="entry name" value="NAD(P)-binding Rossmann-fold domains"/>
    <property type="match status" value="1"/>
</dbReference>
<protein>
    <submittedName>
        <fullName evidence="3">NAD(P)-dependent dehydrogenase (Short-subunit alcohol dehydrogenase family)</fullName>
    </submittedName>
</protein>